<dbReference type="Gene3D" id="2.40.70.10">
    <property type="entry name" value="Acid Proteases"/>
    <property type="match status" value="1"/>
</dbReference>
<dbReference type="PANTHER" id="PTHR33067">
    <property type="entry name" value="RNA-DIRECTED DNA POLYMERASE-RELATED"/>
    <property type="match status" value="1"/>
</dbReference>
<comment type="caution">
    <text evidence="2">The sequence shown here is derived from an EMBL/GenBank/DDBJ whole genome shotgun (WGS) entry which is preliminary data.</text>
</comment>
<protein>
    <submittedName>
        <fullName evidence="2">Reverse transcriptase domain-containing protein</fullName>
    </submittedName>
</protein>
<keyword evidence="2" id="KW-0695">RNA-directed DNA polymerase</keyword>
<dbReference type="SUPFAM" id="SSF56672">
    <property type="entry name" value="DNA/RNA polymerases"/>
    <property type="match status" value="1"/>
</dbReference>
<dbReference type="PANTHER" id="PTHR33067:SF35">
    <property type="entry name" value="ASPARTIC PEPTIDASE DDI1-TYPE DOMAIN-CONTAINING PROTEIN"/>
    <property type="match status" value="1"/>
</dbReference>
<organism evidence="2 3">
    <name type="scientific">Tanacetum coccineum</name>
    <dbReference type="NCBI Taxonomy" id="301880"/>
    <lineage>
        <taxon>Eukaryota</taxon>
        <taxon>Viridiplantae</taxon>
        <taxon>Streptophyta</taxon>
        <taxon>Embryophyta</taxon>
        <taxon>Tracheophyta</taxon>
        <taxon>Spermatophyta</taxon>
        <taxon>Magnoliopsida</taxon>
        <taxon>eudicotyledons</taxon>
        <taxon>Gunneridae</taxon>
        <taxon>Pentapetalae</taxon>
        <taxon>asterids</taxon>
        <taxon>campanulids</taxon>
        <taxon>Asterales</taxon>
        <taxon>Asteraceae</taxon>
        <taxon>Asteroideae</taxon>
        <taxon>Anthemideae</taxon>
        <taxon>Anthemidinae</taxon>
        <taxon>Tanacetum</taxon>
    </lineage>
</organism>
<reference evidence="2" key="2">
    <citation type="submission" date="2022-01" db="EMBL/GenBank/DDBJ databases">
        <authorList>
            <person name="Yamashiro T."/>
            <person name="Shiraishi A."/>
            <person name="Satake H."/>
            <person name="Nakayama K."/>
        </authorList>
    </citation>
    <scope>NUCLEOTIDE SEQUENCE</scope>
</reference>
<dbReference type="Gene3D" id="3.10.10.10">
    <property type="entry name" value="HIV Type 1 Reverse Transcriptase, subunit A, domain 1"/>
    <property type="match status" value="1"/>
</dbReference>
<dbReference type="CDD" id="cd00303">
    <property type="entry name" value="retropepsin_like"/>
    <property type="match status" value="1"/>
</dbReference>
<keyword evidence="2" id="KW-0808">Transferase</keyword>
<reference evidence="2" key="1">
    <citation type="journal article" date="2022" name="Int. J. Mol. Sci.">
        <title>Draft Genome of Tanacetum Coccineum: Genomic Comparison of Closely Related Tanacetum-Family Plants.</title>
        <authorList>
            <person name="Yamashiro T."/>
            <person name="Shiraishi A."/>
            <person name="Nakayama K."/>
            <person name="Satake H."/>
        </authorList>
    </citation>
    <scope>NUCLEOTIDE SEQUENCE</scope>
</reference>
<proteinExistence type="predicted"/>
<evidence type="ECO:0000313" key="3">
    <source>
        <dbReference type="Proteomes" id="UP001151760"/>
    </source>
</evidence>
<evidence type="ECO:0000256" key="1">
    <source>
        <dbReference type="SAM" id="MobiDB-lite"/>
    </source>
</evidence>
<dbReference type="EMBL" id="BQNB010015797">
    <property type="protein sequence ID" value="GJT44260.1"/>
    <property type="molecule type" value="Genomic_DNA"/>
</dbReference>
<gene>
    <name evidence="2" type="ORF">Tco_0952975</name>
</gene>
<dbReference type="InterPro" id="IPR043502">
    <property type="entry name" value="DNA/RNA_pol_sf"/>
</dbReference>
<name>A0ABQ5DYU5_9ASTR</name>
<accession>A0ABQ5DYU5</accession>
<keyword evidence="2" id="KW-0548">Nucleotidyltransferase</keyword>
<evidence type="ECO:0000313" key="2">
    <source>
        <dbReference type="EMBL" id="GJT44260.1"/>
    </source>
</evidence>
<dbReference type="GO" id="GO:0003964">
    <property type="term" value="F:RNA-directed DNA polymerase activity"/>
    <property type="evidence" value="ECO:0007669"/>
    <property type="project" value="UniProtKB-KW"/>
</dbReference>
<dbReference type="Proteomes" id="UP001151760">
    <property type="component" value="Unassembled WGS sequence"/>
</dbReference>
<keyword evidence="3" id="KW-1185">Reference proteome</keyword>
<dbReference type="InterPro" id="IPR021109">
    <property type="entry name" value="Peptidase_aspartic_dom_sf"/>
</dbReference>
<sequence>MPTEMELTLEQTQQGVSYEVSGYNQNQAQSNVPSFEEMMNQHMKMTEARMQQMQEYNNLQLQQLKNHNTNMSNKMDQMQKVLMERPQGVLPSNTVPNPREDLKAITTRSGVTLAGPSVPPPPLSSSKEVDREPETITDPVLTESTTSVPPPVVQPSPASTKLPHALVSSPVIPEPNPHQPSIPYPSRLNKEKLQGKADIQIHSFLQMFKKIHFNIIFAEALAYMPKFAKMVKDLLTNKEKLLEMANTPLNENCSAVLLKKLPEKLGDTRRFLIPCDFYGLESCMALADLGASINLMPLSMWKTLSLHDLSTTRMTLELATWTVAYPAGIAEDVFVQVGKFTFPADFVVVDYEVDPRVPLILGRPFLRTAHALVDVHGEKLTLRVGDEELVFNSINPMSGNPTPSPDPVVESLSPSLTPFGDSDFLLEESDAFLSLDDSIPPGIDKGIYDSEGDILFLEELLNEDPTPNLPPIPHPVCLINETEKIKSSIDDPPDLELKDLPPHLEYAFLEGTSKLPVVIAKDLKREEKEQLLKALKSHKRAIAWKISDIQGIDPNFCTHKILMEDDFKPAVQHQRWVNPKIHEVIKAEVIKLLDAGLIYPISDSP</sequence>
<feature type="region of interest" description="Disordered" evidence="1">
    <location>
        <begin position="109"/>
        <end position="161"/>
    </location>
</feature>